<accession>A0A0C3EST4</accession>
<evidence type="ECO:0000313" key="3">
    <source>
        <dbReference type="Proteomes" id="UP000053989"/>
    </source>
</evidence>
<dbReference type="InParanoid" id="A0A0C3EST4"/>
<reference evidence="3" key="2">
    <citation type="submission" date="2015-01" db="EMBL/GenBank/DDBJ databases">
        <title>Evolutionary Origins and Diversification of the Mycorrhizal Mutualists.</title>
        <authorList>
            <consortium name="DOE Joint Genome Institute"/>
            <consortium name="Mycorrhizal Genomics Consortium"/>
            <person name="Kohler A."/>
            <person name="Kuo A."/>
            <person name="Nagy L.G."/>
            <person name="Floudas D."/>
            <person name="Copeland A."/>
            <person name="Barry K.W."/>
            <person name="Cichocki N."/>
            <person name="Veneault-Fourrey C."/>
            <person name="LaButti K."/>
            <person name="Lindquist E.A."/>
            <person name="Lipzen A."/>
            <person name="Lundell T."/>
            <person name="Morin E."/>
            <person name="Murat C."/>
            <person name="Riley R."/>
            <person name="Ohm R."/>
            <person name="Sun H."/>
            <person name="Tunlid A."/>
            <person name="Henrissat B."/>
            <person name="Grigoriev I.V."/>
            <person name="Hibbett D.S."/>
            <person name="Martin F."/>
        </authorList>
    </citation>
    <scope>NUCLEOTIDE SEQUENCE [LARGE SCALE GENOMIC DNA]</scope>
    <source>
        <strain evidence="3">Foug A</strain>
    </source>
</reference>
<evidence type="ECO:0000313" key="2">
    <source>
        <dbReference type="EMBL" id="KIM70901.1"/>
    </source>
</evidence>
<protein>
    <submittedName>
        <fullName evidence="2">Uncharacterized protein</fullName>
    </submittedName>
</protein>
<keyword evidence="3" id="KW-1185">Reference proteome</keyword>
<keyword evidence="1" id="KW-0812">Transmembrane</keyword>
<name>A0A0C3EST4_9AGAM</name>
<proteinExistence type="predicted"/>
<reference evidence="2 3" key="1">
    <citation type="submission" date="2014-04" db="EMBL/GenBank/DDBJ databases">
        <authorList>
            <consortium name="DOE Joint Genome Institute"/>
            <person name="Kuo A."/>
            <person name="Kohler A."/>
            <person name="Nagy L.G."/>
            <person name="Floudas D."/>
            <person name="Copeland A."/>
            <person name="Barry K.W."/>
            <person name="Cichocki N."/>
            <person name="Veneault-Fourrey C."/>
            <person name="LaButti K."/>
            <person name="Lindquist E.A."/>
            <person name="Lipzen A."/>
            <person name="Lundell T."/>
            <person name="Morin E."/>
            <person name="Murat C."/>
            <person name="Sun H."/>
            <person name="Tunlid A."/>
            <person name="Henrissat B."/>
            <person name="Grigoriev I.V."/>
            <person name="Hibbett D.S."/>
            <person name="Martin F."/>
            <person name="Nordberg H.P."/>
            <person name="Cantor M.N."/>
            <person name="Hua S.X."/>
        </authorList>
    </citation>
    <scope>NUCLEOTIDE SEQUENCE [LARGE SCALE GENOMIC DNA]</scope>
    <source>
        <strain evidence="2 3">Foug A</strain>
    </source>
</reference>
<evidence type="ECO:0000256" key="1">
    <source>
        <dbReference type="SAM" id="Phobius"/>
    </source>
</evidence>
<sequence>MCVQQKPLIGIVPIAAIFGVRCLAFAIGIVADLLTSMLLCTSRCVVAAVVVYHSRAVRYLIGSCTTVVLEWLCATTLVSD</sequence>
<keyword evidence="1" id="KW-0472">Membrane</keyword>
<organism evidence="2 3">
    <name type="scientific">Scleroderma citrinum Foug A</name>
    <dbReference type="NCBI Taxonomy" id="1036808"/>
    <lineage>
        <taxon>Eukaryota</taxon>
        <taxon>Fungi</taxon>
        <taxon>Dikarya</taxon>
        <taxon>Basidiomycota</taxon>
        <taxon>Agaricomycotina</taxon>
        <taxon>Agaricomycetes</taxon>
        <taxon>Agaricomycetidae</taxon>
        <taxon>Boletales</taxon>
        <taxon>Sclerodermatineae</taxon>
        <taxon>Sclerodermataceae</taxon>
        <taxon>Scleroderma</taxon>
    </lineage>
</organism>
<feature type="transmembrane region" description="Helical" evidence="1">
    <location>
        <begin position="59"/>
        <end position="78"/>
    </location>
</feature>
<dbReference type="AlphaFoldDB" id="A0A0C3EST4"/>
<feature type="transmembrane region" description="Helical" evidence="1">
    <location>
        <begin position="33"/>
        <end position="52"/>
    </location>
</feature>
<dbReference type="HOGENOM" id="CLU_2591165_0_0_1"/>
<feature type="transmembrane region" description="Helical" evidence="1">
    <location>
        <begin position="7"/>
        <end position="27"/>
    </location>
</feature>
<dbReference type="Proteomes" id="UP000053989">
    <property type="component" value="Unassembled WGS sequence"/>
</dbReference>
<keyword evidence="1" id="KW-1133">Transmembrane helix</keyword>
<dbReference type="EMBL" id="KN822004">
    <property type="protein sequence ID" value="KIM70901.1"/>
    <property type="molecule type" value="Genomic_DNA"/>
</dbReference>
<gene>
    <name evidence="2" type="ORF">SCLCIDRAFT_176016</name>
</gene>